<dbReference type="AlphaFoldDB" id="I4ECI3"/>
<evidence type="ECO:0000313" key="3">
    <source>
        <dbReference type="Proteomes" id="UP000004221"/>
    </source>
</evidence>
<dbReference type="Proteomes" id="UP000004221">
    <property type="component" value="Unassembled WGS sequence"/>
</dbReference>
<comment type="caution">
    <text evidence="2">The sequence shown here is derived from an EMBL/GenBank/DDBJ whole genome shotgun (WGS) entry which is preliminary data.</text>
</comment>
<dbReference type="EMBL" id="CAGS01000007">
    <property type="protein sequence ID" value="CCF82395.1"/>
    <property type="molecule type" value="Genomic_DNA"/>
</dbReference>
<reference evidence="2 3" key="1">
    <citation type="journal article" date="2012" name="ISME J.">
        <title>Nitrification expanded: discovery, physiology and genomics of a nitrite-oxidizing bacterium from the phylum Chloroflexi.</title>
        <authorList>
            <person name="Sorokin D.Y."/>
            <person name="Lucker S."/>
            <person name="Vejmelkova D."/>
            <person name="Kostrikina N.A."/>
            <person name="Kleerebezem R."/>
            <person name="Rijpstra W.I."/>
            <person name="Damste J.S."/>
            <person name="Le Paslier D."/>
            <person name="Muyzer G."/>
            <person name="Wagner M."/>
            <person name="van Loosdrecht M.C."/>
            <person name="Daims H."/>
        </authorList>
    </citation>
    <scope>NUCLEOTIDE SEQUENCE [LARGE SCALE GENOMIC DNA]</scope>
    <source>
        <strain evidence="3">none</strain>
    </source>
</reference>
<name>I4ECI3_9BACT</name>
<sequence>MNRRHGECVIASDAKLAQAPRTDSNDVEEFKLMSARLRRLILQGWDLARAALGAGRTPTPQYAPARTGSPVRQPRRRRR</sequence>
<evidence type="ECO:0000256" key="1">
    <source>
        <dbReference type="SAM" id="MobiDB-lite"/>
    </source>
</evidence>
<protein>
    <submittedName>
        <fullName evidence="2">Uncharacterized protein</fullName>
    </submittedName>
</protein>
<proteinExistence type="predicted"/>
<keyword evidence="3" id="KW-1185">Reference proteome</keyword>
<evidence type="ECO:0000313" key="2">
    <source>
        <dbReference type="EMBL" id="CCF82395.1"/>
    </source>
</evidence>
<accession>I4ECI3</accession>
<gene>
    <name evidence="2" type="ORF">NITHO_1040018</name>
</gene>
<organism evidence="2 3">
    <name type="scientific">Nitrolancea hollandica Lb</name>
    <dbReference type="NCBI Taxonomy" id="1129897"/>
    <lineage>
        <taxon>Bacteria</taxon>
        <taxon>Pseudomonadati</taxon>
        <taxon>Thermomicrobiota</taxon>
        <taxon>Thermomicrobia</taxon>
        <taxon>Sphaerobacterales</taxon>
        <taxon>Sphaerobacterineae</taxon>
        <taxon>Sphaerobacteraceae</taxon>
        <taxon>Nitrolancea</taxon>
    </lineage>
</organism>
<feature type="region of interest" description="Disordered" evidence="1">
    <location>
        <begin position="54"/>
        <end position="79"/>
    </location>
</feature>